<accession>A0A8J6PUG9</accession>
<keyword evidence="3 8" id="KW-1134">Transmembrane beta strand</keyword>
<dbReference type="InterPro" id="IPR039426">
    <property type="entry name" value="TonB-dep_rcpt-like"/>
</dbReference>
<keyword evidence="10" id="KW-0732">Signal</keyword>
<protein>
    <submittedName>
        <fullName evidence="13">TonB-dependent receptor</fullName>
    </submittedName>
</protein>
<evidence type="ECO:0000313" key="14">
    <source>
        <dbReference type="Proteomes" id="UP000621516"/>
    </source>
</evidence>
<dbReference type="Pfam" id="PF00593">
    <property type="entry name" value="TonB_dep_Rec_b-barrel"/>
    <property type="match status" value="1"/>
</dbReference>
<dbReference type="PROSITE" id="PS52016">
    <property type="entry name" value="TONB_DEPENDENT_REC_3"/>
    <property type="match status" value="1"/>
</dbReference>
<dbReference type="SUPFAM" id="SSF49464">
    <property type="entry name" value="Carboxypeptidase regulatory domain-like"/>
    <property type="match status" value="1"/>
</dbReference>
<dbReference type="AlphaFoldDB" id="A0A8J6PUG9"/>
<dbReference type="InterPro" id="IPR000531">
    <property type="entry name" value="Beta-barrel_TonB"/>
</dbReference>
<dbReference type="Gene3D" id="2.60.40.1120">
    <property type="entry name" value="Carboxypeptidase-like, regulatory domain"/>
    <property type="match status" value="1"/>
</dbReference>
<evidence type="ECO:0000256" key="4">
    <source>
        <dbReference type="ARBA" id="ARBA00022692"/>
    </source>
</evidence>
<feature type="chain" id="PRO_5035288934" evidence="10">
    <location>
        <begin position="19"/>
        <end position="782"/>
    </location>
</feature>
<evidence type="ECO:0000256" key="3">
    <source>
        <dbReference type="ARBA" id="ARBA00022452"/>
    </source>
</evidence>
<keyword evidence="2 8" id="KW-0813">Transport</keyword>
<dbReference type="PANTHER" id="PTHR30069:SF42">
    <property type="entry name" value="FERRIC AEROBACTIN RECEPTOR"/>
    <property type="match status" value="1"/>
</dbReference>
<evidence type="ECO:0000256" key="5">
    <source>
        <dbReference type="ARBA" id="ARBA00023077"/>
    </source>
</evidence>
<dbReference type="SUPFAM" id="SSF56935">
    <property type="entry name" value="Porins"/>
    <property type="match status" value="1"/>
</dbReference>
<keyword evidence="5 9" id="KW-0798">TonB box</keyword>
<comment type="similarity">
    <text evidence="8 9">Belongs to the TonB-dependent receptor family.</text>
</comment>
<gene>
    <name evidence="13" type="ORF">ICJ85_08185</name>
</gene>
<name>A0A8J6PUG9_9FLAO</name>
<dbReference type="InterPro" id="IPR036942">
    <property type="entry name" value="Beta-barrel_TonB_sf"/>
</dbReference>
<reference evidence="13 14" key="1">
    <citation type="journal article" date="2018" name="J. Microbiol.">
        <title>Aestuariibaculum marinum sp. nov., a marine bacterium isolated from seawater in South Korea.</title>
        <authorList>
            <person name="Choi J."/>
            <person name="Lee D."/>
            <person name="Jang J.H."/>
            <person name="Cha S."/>
            <person name="Seo T."/>
        </authorList>
    </citation>
    <scope>NUCLEOTIDE SEQUENCE [LARGE SCALE GENOMIC DNA]</scope>
    <source>
        <strain evidence="13 14">IP7</strain>
    </source>
</reference>
<dbReference type="Pfam" id="PF13715">
    <property type="entry name" value="CarbopepD_reg_2"/>
    <property type="match status" value="1"/>
</dbReference>
<proteinExistence type="inferred from homology"/>
<dbReference type="GO" id="GO:0044718">
    <property type="term" value="P:siderophore transmembrane transport"/>
    <property type="evidence" value="ECO:0007669"/>
    <property type="project" value="TreeGrafter"/>
</dbReference>
<dbReference type="CDD" id="cd01347">
    <property type="entry name" value="ligand_gated_channel"/>
    <property type="match status" value="1"/>
</dbReference>
<dbReference type="InterPro" id="IPR008969">
    <property type="entry name" value="CarboxyPept-like_regulatory"/>
</dbReference>
<evidence type="ECO:0000256" key="6">
    <source>
        <dbReference type="ARBA" id="ARBA00023136"/>
    </source>
</evidence>
<organism evidence="13 14">
    <name type="scientific">Aestuariibaculum marinum</name>
    <dbReference type="NCBI Taxonomy" id="2683592"/>
    <lineage>
        <taxon>Bacteria</taxon>
        <taxon>Pseudomonadati</taxon>
        <taxon>Bacteroidota</taxon>
        <taxon>Flavobacteriia</taxon>
        <taxon>Flavobacteriales</taxon>
        <taxon>Flavobacteriaceae</taxon>
    </lineage>
</organism>
<evidence type="ECO:0000259" key="12">
    <source>
        <dbReference type="Pfam" id="PF07715"/>
    </source>
</evidence>
<keyword evidence="13" id="KW-0675">Receptor</keyword>
<evidence type="ECO:0000256" key="10">
    <source>
        <dbReference type="SAM" id="SignalP"/>
    </source>
</evidence>
<dbReference type="Pfam" id="PF07715">
    <property type="entry name" value="Plug"/>
    <property type="match status" value="1"/>
</dbReference>
<evidence type="ECO:0000256" key="7">
    <source>
        <dbReference type="ARBA" id="ARBA00023237"/>
    </source>
</evidence>
<feature type="signal peptide" evidence="10">
    <location>
        <begin position="1"/>
        <end position="18"/>
    </location>
</feature>
<evidence type="ECO:0000313" key="13">
    <source>
        <dbReference type="EMBL" id="MBD0824000.1"/>
    </source>
</evidence>
<keyword evidence="6 8" id="KW-0472">Membrane</keyword>
<feature type="domain" description="TonB-dependent receptor plug" evidence="12">
    <location>
        <begin position="118"/>
        <end position="221"/>
    </location>
</feature>
<dbReference type="Gene3D" id="2.40.170.20">
    <property type="entry name" value="TonB-dependent receptor, beta-barrel domain"/>
    <property type="match status" value="1"/>
</dbReference>
<comment type="caution">
    <text evidence="13">The sequence shown here is derived from an EMBL/GenBank/DDBJ whole genome shotgun (WGS) entry which is preliminary data.</text>
</comment>
<evidence type="ECO:0000256" key="9">
    <source>
        <dbReference type="RuleBase" id="RU003357"/>
    </source>
</evidence>
<sequence>MKHLLFCMFFMSFLGLFAQEANIHGVITDENNQPISYAAITLKGLSKGAVSDDNGIYKIEHLEAGNYTLQFSGVGYIKTSRSVTLKNNESLEVHVSLQTDLGALNEVVITSNRVRETLDEVPSSVSVVTAQQMENLGQTSTTVADVLLEVPGIALSTNQTSNTGQTLRGRKMLVLIDGIPQSTPLRNGNRDINTIDPNTIERIEIIKGATAIYGNGADGGIVNYITKKTNAAKAFESTTVLGSTGALKNTDKTVGANISQTFSGNLDKLGYVVNGTFRQTGVFRDANGEVVSPYYGIGETDQYSLFGKLNYQIADNHKVEVMYNYFSSNQNSDYVAQVGEFGVTPSIGVLGEDLGADQGNRYNHNAQITYDFTNIFGDTDFKLNLYAQDFRTVYGFTTSFYDPDLGFDGGQSSIISTKMGARFNFNTPYELGEVTGNVLYGVDVLNDVTAQELVDGRPWVPETDMTNLAPYAQLKTLYDDFVFKAGIRFENIGINIPDYVTLIRYRVGETTPSSGGVAVEGGDLEYNATTFNVGLRYNKWSVFKPFVSFSQSFSIADLGRTLRSATESTVSQINSDAVIANNYEAGFNGRIGNTNFSGAYFISTSKFGATYSELPSGVFEIDRQPERVYGFEATADTKLTNNLGFGASVSYTEGKLDTENNGDYNTYMNSDRIPPLKTVAYLAYNWANKFNARLSYIYSGNRDHFEGNDSGDYAYGQGPISSFNLVNLTTSYQLTPSTKIGLGIENLLNEDYYNLLSQFAARDNDYIKANGARFNLALTVKL</sequence>
<comment type="subcellular location">
    <subcellularLocation>
        <location evidence="1 8">Cell outer membrane</location>
        <topology evidence="1 8">Multi-pass membrane protein</topology>
    </subcellularLocation>
</comment>
<dbReference type="Gene3D" id="2.170.130.10">
    <property type="entry name" value="TonB-dependent receptor, plug domain"/>
    <property type="match status" value="1"/>
</dbReference>
<keyword evidence="4 8" id="KW-0812">Transmembrane</keyword>
<evidence type="ECO:0000259" key="11">
    <source>
        <dbReference type="Pfam" id="PF00593"/>
    </source>
</evidence>
<evidence type="ECO:0000256" key="8">
    <source>
        <dbReference type="PROSITE-ProRule" id="PRU01360"/>
    </source>
</evidence>
<dbReference type="GO" id="GO:0015344">
    <property type="term" value="F:siderophore uptake transmembrane transporter activity"/>
    <property type="evidence" value="ECO:0007669"/>
    <property type="project" value="TreeGrafter"/>
</dbReference>
<dbReference type="InterPro" id="IPR012910">
    <property type="entry name" value="Plug_dom"/>
</dbReference>
<dbReference type="RefSeq" id="WP_188223305.1">
    <property type="nucleotide sequence ID" value="NZ_JACVXD010000003.1"/>
</dbReference>
<dbReference type="PANTHER" id="PTHR30069">
    <property type="entry name" value="TONB-DEPENDENT OUTER MEMBRANE RECEPTOR"/>
    <property type="match status" value="1"/>
</dbReference>
<dbReference type="Proteomes" id="UP000621516">
    <property type="component" value="Unassembled WGS sequence"/>
</dbReference>
<evidence type="ECO:0000256" key="1">
    <source>
        <dbReference type="ARBA" id="ARBA00004571"/>
    </source>
</evidence>
<keyword evidence="7 8" id="KW-0998">Cell outer membrane</keyword>
<evidence type="ECO:0000256" key="2">
    <source>
        <dbReference type="ARBA" id="ARBA00022448"/>
    </source>
</evidence>
<keyword evidence="14" id="KW-1185">Reference proteome</keyword>
<dbReference type="EMBL" id="JACVXD010000003">
    <property type="protein sequence ID" value="MBD0824000.1"/>
    <property type="molecule type" value="Genomic_DNA"/>
</dbReference>
<feature type="domain" description="TonB-dependent receptor-like beta-barrel" evidence="11">
    <location>
        <begin position="324"/>
        <end position="747"/>
    </location>
</feature>
<dbReference type="GO" id="GO:0009279">
    <property type="term" value="C:cell outer membrane"/>
    <property type="evidence" value="ECO:0007669"/>
    <property type="project" value="UniProtKB-SubCell"/>
</dbReference>
<dbReference type="InterPro" id="IPR037066">
    <property type="entry name" value="Plug_dom_sf"/>
</dbReference>